<evidence type="ECO:0000256" key="1">
    <source>
        <dbReference type="SAM" id="MobiDB-lite"/>
    </source>
</evidence>
<feature type="compositionally biased region" description="Basic and acidic residues" evidence="1">
    <location>
        <begin position="556"/>
        <end position="568"/>
    </location>
</feature>
<feature type="region of interest" description="Disordered" evidence="1">
    <location>
        <begin position="645"/>
        <end position="680"/>
    </location>
</feature>
<dbReference type="AlphaFoldDB" id="A0AAV5RNY1"/>
<gene>
    <name evidence="2" type="ORF">DASB73_041080</name>
</gene>
<reference evidence="2 3" key="1">
    <citation type="journal article" date="2023" name="Elife">
        <title>Identification of key yeast species and microbe-microbe interactions impacting larval growth of Drosophila in the wild.</title>
        <authorList>
            <person name="Mure A."/>
            <person name="Sugiura Y."/>
            <person name="Maeda R."/>
            <person name="Honda K."/>
            <person name="Sakurai N."/>
            <person name="Takahashi Y."/>
            <person name="Watada M."/>
            <person name="Katoh T."/>
            <person name="Gotoh A."/>
            <person name="Gotoh Y."/>
            <person name="Taniguchi I."/>
            <person name="Nakamura K."/>
            <person name="Hayashi T."/>
            <person name="Katayama T."/>
            <person name="Uemura T."/>
            <person name="Hattori Y."/>
        </authorList>
    </citation>
    <scope>NUCLEOTIDE SEQUENCE [LARGE SCALE GENOMIC DNA]</scope>
    <source>
        <strain evidence="2 3">SB-73</strain>
    </source>
</reference>
<feature type="region of interest" description="Disordered" evidence="1">
    <location>
        <begin position="549"/>
        <end position="568"/>
    </location>
</feature>
<dbReference type="GO" id="GO:0006383">
    <property type="term" value="P:transcription by RNA polymerase III"/>
    <property type="evidence" value="ECO:0007669"/>
    <property type="project" value="InterPro"/>
</dbReference>
<protein>
    <submittedName>
        <fullName evidence="2">Transcription factor TFIIIC subunit</fullName>
    </submittedName>
</protein>
<dbReference type="PANTHER" id="PTHR23082">
    <property type="entry name" value="TRANSCRIPTION INITIATION FACTOR IIIC TFIIIC , POLYPEPTIDE 3-RELATED"/>
    <property type="match status" value="1"/>
</dbReference>
<dbReference type="Pfam" id="PF13181">
    <property type="entry name" value="TPR_8"/>
    <property type="match status" value="1"/>
</dbReference>
<name>A0AAV5RNY1_STABA</name>
<sequence>MSLDEIEWTESEGESDENLVLNDFDQDSEDEAVLDKALSSKSSSVAGPHTTSGRTRRTRDEDLEPEVEEAYQQARNMYTQGDYDGALALLEEAIMHEANSKLLFNLLVSIHEERQDYEKALIARVAVAHLDKRDKDTWIDIAERSVALGHLAQAAVFFQHVSRLDRTNWQLLCTRAELHMQLGQLSHALTLYQRVRTKFFHLGPNVGLEEDQKTNILLNIAGTLKDLGRIEEATKIYMDIFNKTLRGDSQDPPELELDWQSLNILAELLYDQKLYTSVISIVKDGSRWLNLRASEDSFWQPHNLENDAEFDDRRTEILARADPQEAAGVSLDDNLFFLPVDIRIWLLECRLKQIPSHILLNSQSVAAVESLPCVADAVCHLAELRKCQPVDIYADLYKRAASAFFNARLYSDARELYTALTGIAHESLGEYLEMTVQVAKCEMELHNMERAEYLYTFVLARDPENQEALVALGEIYAASDRIDESQKILTRLMEIRTADDSESTSQLNQASQGNNAVPNTSRDSQTEHTGPNVKSSVFVDEASFYGRSRSANARPTRAEKAESERLAQQRADDAFAGLSRYQTGLDAGNAVATMEWLRYADELVNLFESHRKFFPATKHKELPFNGSSLASVSERIDRLRLAQEDHFDDEEENDNEDSNLFSDANNNLESVNDSMDDAGNSEEKLYQDKRNEESVIWRGQPIRVWFMVLMRCALEHARVGNCTRSEKVVNIASSASVFNYTITNGDLESKSQDIVELVGLSCAYLVGDMALVGDLIRHMQTQYQFNTQSFRLYSALLSTSNKAIKTFGSSNNQKFFLRQIKALDSIVHYKKPVSGMAKVIDPDNAPKDDDPHLLILYVYVMLLGPSYAPALTYLIRVREKLPNHPLVLLVYGVIEMHRAIQRTSLNRHHQIVEGLSFMLDYVKVRGDQPVHKLECNYNLGRFFHGIGLLTIAEQYYKKALELSDMIADEYNIGREAAYNLYLIYCENGNPDLGGDVINKYLVM</sequence>
<feature type="compositionally biased region" description="Polar residues" evidence="1">
    <location>
        <begin position="39"/>
        <end position="53"/>
    </location>
</feature>
<dbReference type="InterPro" id="IPR019734">
    <property type="entry name" value="TPR_rpt"/>
</dbReference>
<evidence type="ECO:0000313" key="2">
    <source>
        <dbReference type="EMBL" id="GMM53145.1"/>
    </source>
</evidence>
<accession>A0AAV5RNY1</accession>
<dbReference type="InterPro" id="IPR039340">
    <property type="entry name" value="Tfc4/TFIIIC-102/Sfc4"/>
</dbReference>
<organism evidence="2 3">
    <name type="scientific">Starmerella bacillaris</name>
    <name type="common">Yeast</name>
    <name type="synonym">Candida zemplinina</name>
    <dbReference type="NCBI Taxonomy" id="1247836"/>
    <lineage>
        <taxon>Eukaryota</taxon>
        <taxon>Fungi</taxon>
        <taxon>Dikarya</taxon>
        <taxon>Ascomycota</taxon>
        <taxon>Saccharomycotina</taxon>
        <taxon>Dipodascomycetes</taxon>
        <taxon>Dipodascales</taxon>
        <taxon>Trichomonascaceae</taxon>
        <taxon>Starmerella</taxon>
    </lineage>
</organism>
<dbReference type="SUPFAM" id="SSF48452">
    <property type="entry name" value="TPR-like"/>
    <property type="match status" value="2"/>
</dbReference>
<evidence type="ECO:0000313" key="3">
    <source>
        <dbReference type="Proteomes" id="UP001362899"/>
    </source>
</evidence>
<feature type="region of interest" description="Disordered" evidence="1">
    <location>
        <begin position="499"/>
        <end position="533"/>
    </location>
</feature>
<feature type="compositionally biased region" description="Polar residues" evidence="1">
    <location>
        <begin position="658"/>
        <end position="673"/>
    </location>
</feature>
<dbReference type="GO" id="GO:0000127">
    <property type="term" value="C:transcription factor TFIIIC complex"/>
    <property type="evidence" value="ECO:0007669"/>
    <property type="project" value="TreeGrafter"/>
</dbReference>
<dbReference type="EMBL" id="BTGC01000008">
    <property type="protein sequence ID" value="GMM53145.1"/>
    <property type="molecule type" value="Genomic_DNA"/>
</dbReference>
<comment type="caution">
    <text evidence="2">The sequence shown here is derived from an EMBL/GenBank/DDBJ whole genome shotgun (WGS) entry which is preliminary data.</text>
</comment>
<dbReference type="InterPro" id="IPR011990">
    <property type="entry name" value="TPR-like_helical_dom_sf"/>
</dbReference>
<dbReference type="PANTHER" id="PTHR23082:SF0">
    <property type="entry name" value="GENERAL TRANSCRIPTION FACTOR 3C POLYPEPTIDE 3"/>
    <property type="match status" value="1"/>
</dbReference>
<dbReference type="Pfam" id="PF14559">
    <property type="entry name" value="TPR_19"/>
    <property type="match status" value="1"/>
</dbReference>
<feature type="compositionally biased region" description="Polar residues" evidence="1">
    <location>
        <begin position="503"/>
        <end position="533"/>
    </location>
</feature>
<keyword evidence="3" id="KW-1185">Reference proteome</keyword>
<feature type="region of interest" description="Disordered" evidence="1">
    <location>
        <begin position="36"/>
        <end position="64"/>
    </location>
</feature>
<dbReference type="Proteomes" id="UP001362899">
    <property type="component" value="Unassembled WGS sequence"/>
</dbReference>
<proteinExistence type="predicted"/>
<feature type="compositionally biased region" description="Acidic residues" evidence="1">
    <location>
        <begin position="646"/>
        <end position="657"/>
    </location>
</feature>
<feature type="region of interest" description="Disordered" evidence="1">
    <location>
        <begin position="1"/>
        <end position="20"/>
    </location>
</feature>
<feature type="compositionally biased region" description="Acidic residues" evidence="1">
    <location>
        <begin position="1"/>
        <end position="17"/>
    </location>
</feature>
<dbReference type="SMART" id="SM00028">
    <property type="entry name" value="TPR"/>
    <property type="match status" value="5"/>
</dbReference>
<dbReference type="Gene3D" id="1.25.40.10">
    <property type="entry name" value="Tetratricopeptide repeat domain"/>
    <property type="match status" value="2"/>
</dbReference>